<evidence type="ECO:0000313" key="3">
    <source>
        <dbReference type="EMBL" id="MCT7944352.1"/>
    </source>
</evidence>
<dbReference type="Pfam" id="PF07969">
    <property type="entry name" value="Amidohydro_3"/>
    <property type="match status" value="1"/>
</dbReference>
<reference evidence="3" key="1">
    <citation type="journal article" date="2023" name="Int. J. Syst. Evol. Microbiol.">
        <title>&lt;i&gt;Shewanella septentrionalis&lt;/i&gt; sp. nov. and &lt;i&gt;Shewanella holmiensis&lt;/i&gt; sp. nov., isolated from Baltic Sea water and sediments.</title>
        <authorList>
            <person name="Martin-Rodriguez A.J."/>
            <person name="Thorell K."/>
            <person name="Joffre E."/>
            <person name="Jensie-Markopoulos S."/>
            <person name="Moore E.R.B."/>
            <person name="Sjoling A."/>
        </authorList>
    </citation>
    <scope>NUCLEOTIDE SEQUENCE</scope>
    <source>
        <strain evidence="3">SP1W3</strain>
    </source>
</reference>
<proteinExistence type="predicted"/>
<accession>A0A9X2WSN3</accession>
<dbReference type="Proteomes" id="UP001155604">
    <property type="component" value="Unassembled WGS sequence"/>
</dbReference>
<comment type="caution">
    <text evidence="3">The sequence shown here is derived from an EMBL/GenBank/DDBJ whole genome shotgun (WGS) entry which is preliminary data.</text>
</comment>
<dbReference type="Gene3D" id="2.30.40.10">
    <property type="entry name" value="Urease, subunit C, domain 1"/>
    <property type="match status" value="1"/>
</dbReference>
<protein>
    <submittedName>
        <fullName evidence="3">Amidohydrolase</fullName>
    </submittedName>
</protein>
<keyword evidence="4" id="KW-1185">Reference proteome</keyword>
<dbReference type="EMBL" id="JAMTCC010000004">
    <property type="protein sequence ID" value="MCT7944352.1"/>
    <property type="molecule type" value="Genomic_DNA"/>
</dbReference>
<dbReference type="InterPro" id="IPR033932">
    <property type="entry name" value="YtcJ-like"/>
</dbReference>
<dbReference type="PANTHER" id="PTHR22642:SF2">
    <property type="entry name" value="PROTEIN LONG AFTER FAR-RED 3"/>
    <property type="match status" value="1"/>
</dbReference>
<dbReference type="SUPFAM" id="SSF51338">
    <property type="entry name" value="Composite domain of metallo-dependent hydrolases"/>
    <property type="match status" value="1"/>
</dbReference>
<dbReference type="InterPro" id="IPR011059">
    <property type="entry name" value="Metal-dep_hydrolase_composite"/>
</dbReference>
<evidence type="ECO:0000256" key="1">
    <source>
        <dbReference type="SAM" id="SignalP"/>
    </source>
</evidence>
<gene>
    <name evidence="3" type="ORF">NE536_03095</name>
</gene>
<dbReference type="InterPro" id="IPR032466">
    <property type="entry name" value="Metal_Hydrolase"/>
</dbReference>
<evidence type="ECO:0000259" key="2">
    <source>
        <dbReference type="Pfam" id="PF07969"/>
    </source>
</evidence>
<sequence>MKQTKTPHKLVKCLALTGLFTLSACANDELADTLLTNTHVYGHDQATSLAIKDGKIVYIGNSINAMDHVSNQTKVIDLKGHYLLPGFIDNHNHVFEAASEIGSDCLLDDETNLNGYIRTLTSCKNQLETGEWLLGYGHQLSVVMQENGPTPLAILDKIFPDNPVVIMEQTSHSMWVNSLALAKAKISAHTADPQGGKILKDEESGKLLGILFDNAGDLVMEQAWKSQPNLQQANYQGLLNGLAAAAEHGITTIGDGRLYWKRDWLETWLAVESHDELTARVSLRPWIYPADEPQAQLDFFKKIHSDDKQRLLLINQVKIYSDGIIINGTASTLAPYDWSYTPELPRGLEYVPASKMAWWLTELNKIGYGAHIHAIGDAGVRNTLDAIETLRSQGATRPYAMTHLEMVSPQDIKRFASLKVDADFQLGSDYIAAQDHEWAIPFIGKQRAHALLPINPIFKTGANVTLSSDWNVNDINPLVGIANAVYLQNAGITDIHSAIAAYTINPANALGISDITGSIVLGKSADFVVLERDITQATAKQIADTQILMTWLEGELVFDLNDQ</sequence>
<dbReference type="PROSITE" id="PS51257">
    <property type="entry name" value="PROKAR_LIPOPROTEIN"/>
    <property type="match status" value="1"/>
</dbReference>
<dbReference type="Gene3D" id="3.10.310.70">
    <property type="match status" value="1"/>
</dbReference>
<feature type="domain" description="Amidohydrolase 3" evidence="2">
    <location>
        <begin position="74"/>
        <end position="558"/>
    </location>
</feature>
<name>A0A9X2WSN3_9GAMM</name>
<dbReference type="RefSeq" id="WP_261271771.1">
    <property type="nucleotide sequence ID" value="NZ_JAMTCC010000004.1"/>
</dbReference>
<dbReference type="InterPro" id="IPR013108">
    <property type="entry name" value="Amidohydro_3"/>
</dbReference>
<organism evidence="3 4">
    <name type="scientific">Shewanella septentrionalis</name>
    <dbReference type="NCBI Taxonomy" id="2952223"/>
    <lineage>
        <taxon>Bacteria</taxon>
        <taxon>Pseudomonadati</taxon>
        <taxon>Pseudomonadota</taxon>
        <taxon>Gammaproteobacteria</taxon>
        <taxon>Alteromonadales</taxon>
        <taxon>Shewanellaceae</taxon>
        <taxon>Shewanella</taxon>
    </lineage>
</organism>
<dbReference type="AlphaFoldDB" id="A0A9X2WSN3"/>
<feature type="chain" id="PRO_5040864921" evidence="1">
    <location>
        <begin position="27"/>
        <end position="563"/>
    </location>
</feature>
<dbReference type="CDD" id="cd01300">
    <property type="entry name" value="YtcJ_like"/>
    <property type="match status" value="1"/>
</dbReference>
<feature type="signal peptide" evidence="1">
    <location>
        <begin position="1"/>
        <end position="26"/>
    </location>
</feature>
<dbReference type="Gene3D" id="3.20.20.140">
    <property type="entry name" value="Metal-dependent hydrolases"/>
    <property type="match status" value="1"/>
</dbReference>
<keyword evidence="1" id="KW-0732">Signal</keyword>
<dbReference type="SUPFAM" id="SSF51556">
    <property type="entry name" value="Metallo-dependent hydrolases"/>
    <property type="match status" value="1"/>
</dbReference>
<evidence type="ECO:0000313" key="4">
    <source>
        <dbReference type="Proteomes" id="UP001155604"/>
    </source>
</evidence>
<dbReference type="PANTHER" id="PTHR22642">
    <property type="entry name" value="IMIDAZOLONEPROPIONASE"/>
    <property type="match status" value="1"/>
</dbReference>
<dbReference type="GO" id="GO:0016810">
    <property type="term" value="F:hydrolase activity, acting on carbon-nitrogen (but not peptide) bonds"/>
    <property type="evidence" value="ECO:0007669"/>
    <property type="project" value="InterPro"/>
</dbReference>